<dbReference type="RefSeq" id="WP_067211862.1">
    <property type="nucleotide sequence ID" value="NZ_FLOC01000002.1"/>
</dbReference>
<keyword evidence="2" id="KW-0012">Acyltransferase</keyword>
<dbReference type="InterPro" id="IPR016181">
    <property type="entry name" value="Acyl_CoA_acyltransferase"/>
</dbReference>
<dbReference type="CDD" id="cd04301">
    <property type="entry name" value="NAT_SF"/>
    <property type="match status" value="1"/>
</dbReference>
<evidence type="ECO:0000259" key="3">
    <source>
        <dbReference type="PROSITE" id="PS51186"/>
    </source>
</evidence>
<dbReference type="PANTHER" id="PTHR43877:SF2">
    <property type="entry name" value="AMINOALKYLPHOSPHONATE N-ACETYLTRANSFERASE-RELATED"/>
    <property type="match status" value="1"/>
</dbReference>
<keyword evidence="5" id="KW-1185">Reference proteome</keyword>
<dbReference type="GO" id="GO:0016747">
    <property type="term" value="F:acyltransferase activity, transferring groups other than amino-acyl groups"/>
    <property type="evidence" value="ECO:0007669"/>
    <property type="project" value="InterPro"/>
</dbReference>
<dbReference type="Pfam" id="PF00583">
    <property type="entry name" value="Acetyltransf_1"/>
    <property type="match status" value="1"/>
</dbReference>
<evidence type="ECO:0000313" key="4">
    <source>
        <dbReference type="EMBL" id="SBS27053.1"/>
    </source>
</evidence>
<dbReference type="OrthoDB" id="359414at2"/>
<keyword evidence="1 4" id="KW-0808">Transferase</keyword>
<protein>
    <submittedName>
        <fullName evidence="4">Acetyltransferase (GNAT) family protein</fullName>
    </submittedName>
</protein>
<proteinExistence type="predicted"/>
<name>A0A1A8T609_9GAMM</name>
<feature type="domain" description="N-acetyltransferase" evidence="3">
    <location>
        <begin position="1"/>
        <end position="161"/>
    </location>
</feature>
<sequence>MIRTISEQDWPQIMVIQSQVYHDVAPEPLAVMQGKWQRSPELCFVFYDEVKPESIAGYLLAHTWAGERLPDLGEALPEGVAEEYVFLHDLAVSPVYQGQGVGPQLVQHLLDRSQRLGWHEWRLVSVQGSVPFWQRFGFKLAERTVSASYGEGAALMRKLGG</sequence>
<dbReference type="Gene3D" id="3.40.630.30">
    <property type="match status" value="1"/>
</dbReference>
<dbReference type="InterPro" id="IPR050832">
    <property type="entry name" value="Bact_Acetyltransf"/>
</dbReference>
<dbReference type="STRING" id="295068.MAQ5080_00715"/>
<dbReference type="InterPro" id="IPR000182">
    <property type="entry name" value="GNAT_dom"/>
</dbReference>
<dbReference type="Proteomes" id="UP000092627">
    <property type="component" value="Unassembled WGS sequence"/>
</dbReference>
<dbReference type="SUPFAM" id="SSF55729">
    <property type="entry name" value="Acyl-CoA N-acyltransferases (Nat)"/>
    <property type="match status" value="1"/>
</dbReference>
<evidence type="ECO:0000256" key="1">
    <source>
        <dbReference type="ARBA" id="ARBA00022679"/>
    </source>
</evidence>
<gene>
    <name evidence="4" type="ORF">MAQ5080_00715</name>
</gene>
<reference evidence="4 5" key="1">
    <citation type="submission" date="2016-06" db="EMBL/GenBank/DDBJ databases">
        <authorList>
            <person name="Kjaerup R.B."/>
            <person name="Dalgaard T.S."/>
            <person name="Juul-Madsen H.R."/>
        </authorList>
    </citation>
    <scope>NUCLEOTIDE SEQUENCE [LARGE SCALE GENOMIC DNA]</scope>
    <source>
        <strain evidence="4 5">CECT 5080</strain>
    </source>
</reference>
<accession>A0A1A8T609</accession>
<evidence type="ECO:0000256" key="2">
    <source>
        <dbReference type="ARBA" id="ARBA00023315"/>
    </source>
</evidence>
<dbReference type="PANTHER" id="PTHR43877">
    <property type="entry name" value="AMINOALKYLPHOSPHONATE N-ACETYLTRANSFERASE-RELATED-RELATED"/>
    <property type="match status" value="1"/>
</dbReference>
<dbReference type="PROSITE" id="PS51186">
    <property type="entry name" value="GNAT"/>
    <property type="match status" value="1"/>
</dbReference>
<evidence type="ECO:0000313" key="5">
    <source>
        <dbReference type="Proteomes" id="UP000092627"/>
    </source>
</evidence>
<organism evidence="4 5">
    <name type="scientific">Marinomonas aquimarina</name>
    <dbReference type="NCBI Taxonomy" id="295068"/>
    <lineage>
        <taxon>Bacteria</taxon>
        <taxon>Pseudomonadati</taxon>
        <taxon>Pseudomonadota</taxon>
        <taxon>Gammaproteobacteria</taxon>
        <taxon>Oceanospirillales</taxon>
        <taxon>Oceanospirillaceae</taxon>
        <taxon>Marinomonas</taxon>
    </lineage>
</organism>
<dbReference type="EMBL" id="FLOC01000002">
    <property type="protein sequence ID" value="SBS27053.1"/>
    <property type="molecule type" value="Genomic_DNA"/>
</dbReference>
<dbReference type="AlphaFoldDB" id="A0A1A8T609"/>